<keyword evidence="1" id="KW-0378">Hydrolase</keyword>
<dbReference type="GO" id="GO:0004386">
    <property type="term" value="F:helicase activity"/>
    <property type="evidence" value="ECO:0007669"/>
    <property type="project" value="UniProtKB-KW"/>
</dbReference>
<proteinExistence type="predicted"/>
<dbReference type="AlphaFoldDB" id="A0A4S8PFT0"/>
<keyword evidence="1" id="KW-0547">Nucleotide-binding</keyword>
<feature type="non-terminal residue" evidence="1">
    <location>
        <position position="1"/>
    </location>
</feature>
<evidence type="ECO:0000313" key="2">
    <source>
        <dbReference type="Proteomes" id="UP000307378"/>
    </source>
</evidence>
<dbReference type="Proteomes" id="UP000307378">
    <property type="component" value="Unassembled WGS sequence"/>
</dbReference>
<keyword evidence="1" id="KW-0067">ATP-binding</keyword>
<name>A0A4S8PFT0_9HYPH</name>
<dbReference type="EMBL" id="STGU01000063">
    <property type="protein sequence ID" value="THV27189.1"/>
    <property type="molecule type" value="Genomic_DNA"/>
</dbReference>
<evidence type="ECO:0000313" key="1">
    <source>
        <dbReference type="EMBL" id="THV27189.1"/>
    </source>
</evidence>
<keyword evidence="1" id="KW-0347">Helicase</keyword>
<protein>
    <submittedName>
        <fullName evidence="1">DEAD/DEAH box helicase</fullName>
    </submittedName>
</protein>
<sequence length="283" mass="31627">NAWLASTKITNSLQISPIRMNPNLRLLDMDVGLSMGRREPTRTSVRAAAISATEILVQRAALDLDIAPEEFDALAPNIMVTATGERLPYLQLSDALPNGSGFCRHLLGDSTIPVSVLIKSILDETNEWPRREFAVEAHRRSCGSSCYRCLQRYNNRNFHGLLDWRLGLAYLRAIADPSYEAGFDGDYGCFEVSDWVASAMDLAEQTKTFIPGNTVAHAKGRPDIPTFSLDNSRGRWGVVVHPLWDARKLFDRVGLDRTHIAIDSFELARRPLHVLQRARAAVR</sequence>
<gene>
    <name evidence="1" type="ORF">FAA86_24300</name>
</gene>
<reference evidence="1 2" key="1">
    <citation type="submission" date="2019-04" db="EMBL/GenBank/DDBJ databases">
        <title>genome sequence of strain W3.</title>
        <authorList>
            <person name="Gao J."/>
            <person name="Sun J."/>
        </authorList>
    </citation>
    <scope>NUCLEOTIDE SEQUENCE [LARGE SCALE GENOMIC DNA]</scope>
    <source>
        <strain evidence="1 2">W3</strain>
    </source>
</reference>
<comment type="caution">
    <text evidence="1">The sequence shown here is derived from an EMBL/GenBank/DDBJ whole genome shotgun (WGS) entry which is preliminary data.</text>
</comment>
<organism evidence="1 2">
    <name type="scientific">Rhizobium rosettiformans W3</name>
    <dbReference type="NCBI Taxonomy" id="538378"/>
    <lineage>
        <taxon>Bacteria</taxon>
        <taxon>Pseudomonadati</taxon>
        <taxon>Pseudomonadota</taxon>
        <taxon>Alphaproteobacteria</taxon>
        <taxon>Hyphomicrobiales</taxon>
        <taxon>Rhizobiaceae</taxon>
        <taxon>Rhizobium/Agrobacterium group</taxon>
        <taxon>Rhizobium</taxon>
    </lineage>
</organism>
<accession>A0A4S8PFT0</accession>